<evidence type="ECO:0000256" key="1">
    <source>
        <dbReference type="ARBA" id="ARBA00002475"/>
    </source>
</evidence>
<evidence type="ECO:0000256" key="6">
    <source>
        <dbReference type="ARBA" id="ARBA00023242"/>
    </source>
</evidence>
<evidence type="ECO:0000256" key="5">
    <source>
        <dbReference type="ARBA" id="ARBA00022884"/>
    </source>
</evidence>
<feature type="compositionally biased region" description="Basic residues" evidence="8">
    <location>
        <begin position="444"/>
        <end position="453"/>
    </location>
</feature>
<dbReference type="EMBL" id="JABWAB010000001">
    <property type="protein sequence ID" value="KAF6059513.1"/>
    <property type="molecule type" value="Genomic_DNA"/>
</dbReference>
<protein>
    <recommendedName>
        <fullName evidence="4">Nucleolar protein 12</fullName>
    </recommendedName>
</protein>
<name>A0A8X7NT00_CANPA</name>
<reference evidence="10" key="1">
    <citation type="submission" date="2020-03" db="EMBL/GenBank/DDBJ databases">
        <title>FDA dAtabase for Regulatory Grade micrObial Sequences (FDA-ARGOS): Supporting development and validation of Infectious Disease Dx tests.</title>
        <authorList>
            <person name="Campos J."/>
            <person name="Goldberg B."/>
            <person name="Tallon L."/>
            <person name="Sadzewicz L."/>
            <person name="Vavikolanu K."/>
            <person name="Mehta A."/>
            <person name="Aluvathingal J."/>
            <person name="Nadendla S."/>
            <person name="Nandy P."/>
            <person name="Geyer C."/>
            <person name="Yan Y."/>
            <person name="Sichtig H."/>
        </authorList>
    </citation>
    <scope>NUCLEOTIDE SEQUENCE [LARGE SCALE GENOMIC DNA]</scope>
    <source>
        <strain evidence="10">FDAARGOS_652</strain>
    </source>
</reference>
<comment type="function">
    <text evidence="1">Involved in pre-25S rRNA processing.</text>
</comment>
<dbReference type="Proteomes" id="UP000590412">
    <property type="component" value="Unassembled WGS sequence"/>
</dbReference>
<comment type="caution">
    <text evidence="10">The sequence shown here is derived from an EMBL/GenBank/DDBJ whole genome shotgun (WGS) entry which is preliminary data.</text>
</comment>
<feature type="region of interest" description="Disordered" evidence="8">
    <location>
        <begin position="23"/>
        <end position="157"/>
    </location>
</feature>
<evidence type="ECO:0000256" key="8">
    <source>
        <dbReference type="SAM" id="MobiDB-lite"/>
    </source>
</evidence>
<comment type="similarity">
    <text evidence="3">Belongs to the RRM RBM34 family.</text>
</comment>
<dbReference type="AlphaFoldDB" id="A0A8X7NT00"/>
<proteinExistence type="inferred from homology"/>
<dbReference type="GO" id="GO:0019843">
    <property type="term" value="F:rRNA binding"/>
    <property type="evidence" value="ECO:0007669"/>
    <property type="project" value="EnsemblFungi"/>
</dbReference>
<feature type="compositionally biased region" description="Basic and acidic residues" evidence="8">
    <location>
        <begin position="94"/>
        <end position="122"/>
    </location>
</feature>
<dbReference type="PANTHER" id="PTHR23236">
    <property type="entry name" value="EUKARYOTIC TRANSLATION INITIATION FACTOR 4B/4H"/>
    <property type="match status" value="1"/>
</dbReference>
<dbReference type="Pfam" id="PF00076">
    <property type="entry name" value="RRM_1"/>
    <property type="match status" value="1"/>
</dbReference>
<feature type="compositionally biased region" description="Acidic residues" evidence="8">
    <location>
        <begin position="57"/>
        <end position="66"/>
    </location>
</feature>
<dbReference type="PANTHER" id="PTHR23236:SF25">
    <property type="entry name" value="RNA-BINDING PROTEIN 34"/>
    <property type="match status" value="1"/>
</dbReference>
<dbReference type="Gene3D" id="3.30.70.330">
    <property type="match status" value="2"/>
</dbReference>
<evidence type="ECO:0000256" key="3">
    <source>
        <dbReference type="ARBA" id="ARBA00007077"/>
    </source>
</evidence>
<keyword evidence="6" id="KW-0539">Nucleus</keyword>
<evidence type="ECO:0000256" key="2">
    <source>
        <dbReference type="ARBA" id="ARBA00004604"/>
    </source>
</evidence>
<dbReference type="GO" id="GO:0000463">
    <property type="term" value="P:maturation of LSU-rRNA from tricistronic rRNA transcript (SSU-rRNA, 5.8S rRNA, LSU-rRNA)"/>
    <property type="evidence" value="ECO:0007669"/>
    <property type="project" value="EnsemblFungi"/>
</dbReference>
<gene>
    <name evidence="10" type="ORF">FOB60_001095</name>
</gene>
<dbReference type="GO" id="GO:0005730">
    <property type="term" value="C:nucleolus"/>
    <property type="evidence" value="ECO:0007669"/>
    <property type="project" value="UniProtKB-SubCell"/>
</dbReference>
<dbReference type="SMART" id="SM00360">
    <property type="entry name" value="RRM"/>
    <property type="match status" value="2"/>
</dbReference>
<dbReference type="GO" id="GO:0030684">
    <property type="term" value="C:preribosome"/>
    <property type="evidence" value="ECO:0007669"/>
    <property type="project" value="EnsemblFungi"/>
</dbReference>
<feature type="region of interest" description="Disordered" evidence="8">
    <location>
        <begin position="383"/>
        <end position="473"/>
    </location>
</feature>
<evidence type="ECO:0000256" key="7">
    <source>
        <dbReference type="PROSITE-ProRule" id="PRU00176"/>
    </source>
</evidence>
<organism evidence="10 11">
    <name type="scientific">Candida parapsilosis</name>
    <name type="common">Yeast</name>
    <dbReference type="NCBI Taxonomy" id="5480"/>
    <lineage>
        <taxon>Eukaryota</taxon>
        <taxon>Fungi</taxon>
        <taxon>Dikarya</taxon>
        <taxon>Ascomycota</taxon>
        <taxon>Saccharomycotina</taxon>
        <taxon>Pichiomycetes</taxon>
        <taxon>Debaryomycetaceae</taxon>
        <taxon>Candida/Lodderomyces clade</taxon>
        <taxon>Candida</taxon>
    </lineage>
</organism>
<comment type="subcellular location">
    <subcellularLocation>
        <location evidence="2">Nucleus</location>
        <location evidence="2">Nucleolus</location>
    </subcellularLocation>
</comment>
<feature type="compositionally biased region" description="Acidic residues" evidence="8">
    <location>
        <begin position="73"/>
        <end position="93"/>
    </location>
</feature>
<evidence type="ECO:0000313" key="11">
    <source>
        <dbReference type="Proteomes" id="UP000590412"/>
    </source>
</evidence>
<feature type="domain" description="RRM" evidence="9">
    <location>
        <begin position="278"/>
        <end position="364"/>
    </location>
</feature>
<keyword evidence="5 7" id="KW-0694">RNA-binding</keyword>
<dbReference type="InterPro" id="IPR000504">
    <property type="entry name" value="RRM_dom"/>
</dbReference>
<dbReference type="InterPro" id="IPR035979">
    <property type="entry name" value="RBD_domain_sf"/>
</dbReference>
<feature type="compositionally biased region" description="Basic and acidic residues" evidence="8">
    <location>
        <begin position="454"/>
        <end position="473"/>
    </location>
</feature>
<accession>A0A8X7NT00</accession>
<evidence type="ECO:0000256" key="4">
    <source>
        <dbReference type="ARBA" id="ARBA00015520"/>
    </source>
</evidence>
<evidence type="ECO:0000259" key="9">
    <source>
        <dbReference type="PROSITE" id="PS50102"/>
    </source>
</evidence>
<dbReference type="PROSITE" id="PS50102">
    <property type="entry name" value="RRM"/>
    <property type="match status" value="2"/>
</dbReference>
<dbReference type="SUPFAM" id="SSF54928">
    <property type="entry name" value="RNA-binding domain, RBD"/>
    <property type="match status" value="2"/>
</dbReference>
<feature type="domain" description="RRM" evidence="9">
    <location>
        <begin position="172"/>
        <end position="270"/>
    </location>
</feature>
<sequence length="473" mass="53518">MTGFSSLFGKSTEKYDQSVSELFKNSADGPISKNQLIDKKRTVIEIPKSKKRKQAEQEGDASEEDAESRVSEESEGSEGSGEEESNEDEEIEEEKVIKKAKKKDENDNLEAKYFEKVMRADEKDEEEGDVDDDSKIEQLANKDSSSVEKETKKTKSAQTIDFKEAELEKAERTAFVGNVPSDVITSKTVAKNFKKLFKQFGKIDSIRFRSISFDENLPRKVSFAKKSLHNSRDSVNAYVVFVEKSSSLAAKKLNAIVFENHHLRVDHVAHPAPKDNKRTIFVGNLDFEEKEESLWNYFNNKLDNDVESVRIIRDSKTNMGKGFALVQFNDTLTVNRALMLNDKPMDVTSGNKKARKLRISRAKANVKPSLMSPNHIENAKKAYASNKSREQQQGLTDTQRTKLGRAQTILGKADRSRVGKPKKVIIEGERATKGQKIAGIKGLKSGKVKKPRIRDRSTKFKNEREAMKKEVKR</sequence>
<feature type="compositionally biased region" description="Acidic residues" evidence="8">
    <location>
        <begin position="123"/>
        <end position="134"/>
    </location>
</feature>
<evidence type="ECO:0000313" key="10">
    <source>
        <dbReference type="EMBL" id="KAF6059513.1"/>
    </source>
</evidence>
<dbReference type="InterPro" id="IPR012677">
    <property type="entry name" value="Nucleotide-bd_a/b_plait_sf"/>
</dbReference>
<dbReference type="OrthoDB" id="442677at2759"/>